<dbReference type="EMBL" id="JBEPMM010000031">
    <property type="protein sequence ID" value="MET3695549.1"/>
    <property type="molecule type" value="Genomic_DNA"/>
</dbReference>
<comment type="caution">
    <text evidence="1">The sequence shown here is derived from an EMBL/GenBank/DDBJ whole genome shotgun (WGS) entry which is preliminary data.</text>
</comment>
<sequence>MWWQSGKCLVIHEVVVDIAAVGLQIGGVEVRVEDLLDLLHVFVDADLRAGLGPDLGPAGAAVGGEAFEVGSGPGRVRVID</sequence>
<dbReference type="RefSeq" id="WP_238282913.1">
    <property type="nucleotide sequence ID" value="NZ_BPQL01000215.1"/>
</dbReference>
<evidence type="ECO:0000313" key="1">
    <source>
        <dbReference type="EMBL" id="MET3695549.1"/>
    </source>
</evidence>
<organism evidence="1 2">
    <name type="scientific">Methylobacterium goesingense</name>
    <dbReference type="NCBI Taxonomy" id="243690"/>
    <lineage>
        <taxon>Bacteria</taxon>
        <taxon>Pseudomonadati</taxon>
        <taxon>Pseudomonadota</taxon>
        <taxon>Alphaproteobacteria</taxon>
        <taxon>Hyphomicrobiales</taxon>
        <taxon>Methylobacteriaceae</taxon>
        <taxon>Methylobacterium</taxon>
    </lineage>
</organism>
<proteinExistence type="predicted"/>
<dbReference type="Proteomes" id="UP001549145">
    <property type="component" value="Unassembled WGS sequence"/>
</dbReference>
<keyword evidence="2" id="KW-1185">Reference proteome</keyword>
<evidence type="ECO:0000313" key="2">
    <source>
        <dbReference type="Proteomes" id="UP001549145"/>
    </source>
</evidence>
<accession>A0ABV2LD78</accession>
<gene>
    <name evidence="1" type="ORF">ABID43_005118</name>
</gene>
<name>A0ABV2LD78_9HYPH</name>
<protein>
    <submittedName>
        <fullName evidence="1">Uncharacterized protein</fullName>
    </submittedName>
</protein>
<reference evidence="1 2" key="1">
    <citation type="submission" date="2024-06" db="EMBL/GenBank/DDBJ databases">
        <title>Genomic Encyclopedia of Type Strains, Phase IV (KMG-IV): sequencing the most valuable type-strain genomes for metagenomic binning, comparative biology and taxonomic classification.</title>
        <authorList>
            <person name="Goeker M."/>
        </authorList>
    </citation>
    <scope>NUCLEOTIDE SEQUENCE [LARGE SCALE GENOMIC DNA]</scope>
    <source>
        <strain evidence="1 2">DSM 21331</strain>
    </source>
</reference>